<organism evidence="2 3">
    <name type="scientific">Streptomyces fumanus</name>
    <dbReference type="NCBI Taxonomy" id="67302"/>
    <lineage>
        <taxon>Bacteria</taxon>
        <taxon>Bacillati</taxon>
        <taxon>Actinomycetota</taxon>
        <taxon>Actinomycetes</taxon>
        <taxon>Kitasatosporales</taxon>
        <taxon>Streptomycetaceae</taxon>
        <taxon>Streptomyces</taxon>
    </lineage>
</organism>
<sequence length="280" mass="30285">MAPVTHHTAPTRFVEADGVRYAYRRLGTGGPVPLVMLQHFTGNLDNWDPALVDALAAEREVVLVDYPGVASSTGTPAKTVAELARQVIDFTVALGLERIDLLGFSLGGFAAQDVALVRPRLVRRLVLAGTGPKGAPGMHGWREDIETHARAEVPTGEDLLYIFFAPTETSRAKGVEFLGRFLARTEDRDVPSSLASRDAQYDAVLEWGVPDHSALQRLTGIQAPTLILQGDDDRMIPTKASHLMAGLIPDARIRIYPDAAHASLFQYPQEAAADVNAFLG</sequence>
<reference evidence="2" key="1">
    <citation type="journal article" date="2014" name="Int. J. Syst. Evol. Microbiol.">
        <title>Complete genome sequence of Corynebacterium casei LMG S-19264T (=DSM 44701T), isolated from a smear-ripened cheese.</title>
        <authorList>
            <consortium name="US DOE Joint Genome Institute (JGI-PGF)"/>
            <person name="Walter F."/>
            <person name="Albersmeier A."/>
            <person name="Kalinowski J."/>
            <person name="Ruckert C."/>
        </authorList>
    </citation>
    <scope>NUCLEOTIDE SEQUENCE</scope>
    <source>
        <strain evidence="2">JCM 4477</strain>
    </source>
</reference>
<comment type="caution">
    <text evidence="2">The sequence shown here is derived from an EMBL/GenBank/DDBJ whole genome shotgun (WGS) entry which is preliminary data.</text>
</comment>
<evidence type="ECO:0000313" key="2">
    <source>
        <dbReference type="EMBL" id="GHF23745.1"/>
    </source>
</evidence>
<dbReference type="AlphaFoldDB" id="A0A919E8J7"/>
<dbReference type="InterPro" id="IPR000073">
    <property type="entry name" value="AB_hydrolase_1"/>
</dbReference>
<dbReference type="InterPro" id="IPR050471">
    <property type="entry name" value="AB_hydrolase"/>
</dbReference>
<protein>
    <submittedName>
        <fullName evidence="2">Alpha/beta hydrolase</fullName>
    </submittedName>
</protein>
<feature type="domain" description="AB hydrolase-1" evidence="1">
    <location>
        <begin position="33"/>
        <end position="266"/>
    </location>
</feature>
<dbReference type="PANTHER" id="PTHR43433:SF5">
    <property type="entry name" value="AB HYDROLASE-1 DOMAIN-CONTAINING PROTEIN"/>
    <property type="match status" value="1"/>
</dbReference>
<evidence type="ECO:0000313" key="3">
    <source>
        <dbReference type="Proteomes" id="UP000630718"/>
    </source>
</evidence>
<evidence type="ECO:0000259" key="1">
    <source>
        <dbReference type="Pfam" id="PF00561"/>
    </source>
</evidence>
<dbReference type="Gene3D" id="3.40.50.1820">
    <property type="entry name" value="alpha/beta hydrolase"/>
    <property type="match status" value="1"/>
</dbReference>
<reference evidence="2" key="2">
    <citation type="submission" date="2020-09" db="EMBL/GenBank/DDBJ databases">
        <authorList>
            <person name="Sun Q."/>
            <person name="Ohkuma M."/>
        </authorList>
    </citation>
    <scope>NUCLEOTIDE SEQUENCE</scope>
    <source>
        <strain evidence="2">JCM 4477</strain>
    </source>
</reference>
<gene>
    <name evidence="2" type="ORF">GCM10018772_56760</name>
</gene>
<dbReference type="Pfam" id="PF00561">
    <property type="entry name" value="Abhydrolase_1"/>
    <property type="match status" value="1"/>
</dbReference>
<keyword evidence="3" id="KW-1185">Reference proteome</keyword>
<dbReference type="GO" id="GO:0016787">
    <property type="term" value="F:hydrolase activity"/>
    <property type="evidence" value="ECO:0007669"/>
    <property type="project" value="UniProtKB-KW"/>
</dbReference>
<name>A0A919E8J7_9ACTN</name>
<dbReference type="Proteomes" id="UP000630718">
    <property type="component" value="Unassembled WGS sequence"/>
</dbReference>
<accession>A0A919E8J7</accession>
<dbReference type="SUPFAM" id="SSF53474">
    <property type="entry name" value="alpha/beta-Hydrolases"/>
    <property type="match status" value="1"/>
</dbReference>
<dbReference type="PANTHER" id="PTHR43433">
    <property type="entry name" value="HYDROLASE, ALPHA/BETA FOLD FAMILY PROTEIN"/>
    <property type="match status" value="1"/>
</dbReference>
<dbReference type="RefSeq" id="WP_190207284.1">
    <property type="nucleotide sequence ID" value="NZ_BNBI01000014.1"/>
</dbReference>
<proteinExistence type="predicted"/>
<dbReference type="EMBL" id="BNBI01000014">
    <property type="protein sequence ID" value="GHF23745.1"/>
    <property type="molecule type" value="Genomic_DNA"/>
</dbReference>
<dbReference type="InterPro" id="IPR029058">
    <property type="entry name" value="AB_hydrolase_fold"/>
</dbReference>
<keyword evidence="2" id="KW-0378">Hydrolase</keyword>
<dbReference type="PRINTS" id="PR00111">
    <property type="entry name" value="ABHYDROLASE"/>
</dbReference>